<dbReference type="PROSITE" id="PS50994">
    <property type="entry name" value="INTEGRASE"/>
    <property type="match status" value="1"/>
</dbReference>
<keyword evidence="5" id="KW-1185">Reference proteome</keyword>
<dbReference type="Proteomes" id="UP001189429">
    <property type="component" value="Unassembled WGS sequence"/>
</dbReference>
<feature type="compositionally biased region" description="Acidic residues" evidence="1">
    <location>
        <begin position="1477"/>
        <end position="1498"/>
    </location>
</feature>
<evidence type="ECO:0000313" key="5">
    <source>
        <dbReference type="Proteomes" id="UP001189429"/>
    </source>
</evidence>
<dbReference type="InterPro" id="IPR012337">
    <property type="entry name" value="RNaseH-like_sf"/>
</dbReference>
<dbReference type="InterPro" id="IPR001584">
    <property type="entry name" value="Integrase_cat-core"/>
</dbReference>
<feature type="transmembrane region" description="Helical" evidence="2">
    <location>
        <begin position="3038"/>
        <end position="3061"/>
    </location>
</feature>
<keyword evidence="2" id="KW-0812">Transmembrane</keyword>
<evidence type="ECO:0000313" key="4">
    <source>
        <dbReference type="EMBL" id="CAK0864268.1"/>
    </source>
</evidence>
<gene>
    <name evidence="4" type="ORF">PCOR1329_LOCUS52200</name>
</gene>
<dbReference type="Pfam" id="PF03372">
    <property type="entry name" value="Exo_endo_phos"/>
    <property type="match status" value="1"/>
</dbReference>
<comment type="caution">
    <text evidence="4">The sequence shown here is derived from an EMBL/GenBank/DDBJ whole genome shotgun (WGS) entry which is preliminary data.</text>
</comment>
<name>A0ABN9UVV5_9DINO</name>
<dbReference type="InterPro" id="IPR036397">
    <property type="entry name" value="RNaseH_sf"/>
</dbReference>
<feature type="compositionally biased region" description="Low complexity" evidence="1">
    <location>
        <begin position="1218"/>
        <end position="1228"/>
    </location>
</feature>
<keyword evidence="2" id="KW-0472">Membrane</keyword>
<dbReference type="EMBL" id="CAUYUJ010016348">
    <property type="protein sequence ID" value="CAK0864268.1"/>
    <property type="molecule type" value="Genomic_DNA"/>
</dbReference>
<evidence type="ECO:0000256" key="2">
    <source>
        <dbReference type="SAM" id="Phobius"/>
    </source>
</evidence>
<dbReference type="SUPFAM" id="SSF56219">
    <property type="entry name" value="DNase I-like"/>
    <property type="match status" value="1"/>
</dbReference>
<feature type="region of interest" description="Disordered" evidence="1">
    <location>
        <begin position="1455"/>
        <end position="1498"/>
    </location>
</feature>
<keyword evidence="2" id="KW-1133">Transmembrane helix</keyword>
<sequence>MPETHVLACDTQDILSTLKQHKWQGIASPAYPTTYVKKAGGIVLGIRQHLCCSSFRHLSDDPDNAIGLVDVSSKQKLSGPLSFKDVVAVEWKIARVPLLVIGAYLTVSVGLEAPINVAKLLTISALLDNHAGPWIIMGDFNATPLEMATWIRKWNGHFYHPPGITHTSTRGKGQRIIDYAVASQDFSTLFHDAIQLDAEGGDHYGMILELNVSAQQSARRVLDLPKMFLPPLPTKLKADPNSKRSRKKLELERRRQQRALDHPEDLEQELPEPESEDEDFLAQPQQASTCTKYPEEARKFLHRDFFDFDSEAIQQMWQSHIYDHKTSEVKPVAQDCQPAKYSEWMVEDLDKLWTTIDNNTLQHCEWTLPPDWIQDSLSYKYDPETAIELGSDYGRFTSVFENFLRRVLEVPPDRAWHYKALEPEQIAITVKQINSSKAAGIEQLGGTLKYLPPAGIAHLTGFLNECERRGGWPWQIQTAIVALLRKGADTDRSIGLIPDLIRLWSSARQIFPSEWVEQMAGKWDNAIRGSSCLRVGLLRAFSDEAVSMGPKHTVSASLLWDIDSFYDSLEYERLFEQGLALDFPPLMLLMEGLAHLIVRVFREAGCFSPPVQANKSIIAGARRGVDFGRFYLYSILEAVYNKYSPSVSTSSWVDDITQYAYGSVRFLSQALTKAGVLLGRLCNKAHLSIASKSKIIAGDPGLAKDIARKLAQHNIKITAWRRAIGGTFTLSVRGRCLDTLLQLELGDQDPAISQVFKMLDSWMAILASGAEARAFAARDWSQHVAKADIFVHSHGFFPDGTDLIVGAGFEGARSLHNVYIGARYVDPSHDMVMSAKGTYICLTCGSHAIRAGQNLFKECKKDKYDISISTVEIDNYYALKAADVADDPVQATVWTQRVPPEGLVLLQKSLMSRMVACIDKLNQELPPAARLQRRRLDAGLSKTAPTYELLKTDGYRVFRRKLEVFERCCKKRGTAAISEGAFLIMTSLQGEAAEATEDIDLDQLETEDAFKPLFQVLDEYYKYDNQTELPARTNQFFGKFARKDKETMKLYCLRHKRELRKLKEVGMEIPDMLVRSQCASGLSWASVKKALLDAYGAEAVPDKRDVKRVEKMLVGQSYKDDAHYTNDYEWERGLSYEDSYLEEEEYDYDEYEEYDAEEHEEEAEVAEELPQDVEEAQIARDEAYLSFVDAKRRVAEIAKSRGFYPIVAVAPDNNFQHGKGTPRSTKPTGGKGKGRSKGKGKGKGTGSRQVFRPKVNIFKKPPPATPAGSTAIGSTQHHGPRFKRFRGGGFVKPDSEHAAMAEDVETLEHANSTEEVYLMSTSKGISDGGATRPVTGDKIWAQWEELLRSRQLLHEVEYGKSDRRFRFGDGKTLEAKRSVTLNAWPFGVKKQITIHLVEGWAPLLIARPRMEERGSTRDYRAGTFMMKDLPDKGWMKSERDEKGRFIIDLLGGAGRATDDAMNEGAPTEGEPSSDNSTDNESEAPPSESEDDSESSDVDPDAYYLETVTEFCDIGDNDDVGSEWTQEFSAAGSSGNAGPSTMDPDTYTDLALALEQAHDGMKEMLRGPPPRRVWEVFVDEGGLSQALLEYPMVDVTQFRLEDGWDFSKPKVIKAFLRKIDVERPDDIFFAPPCKAWRSWQHVNATLSAERAAEIHEARVREEKTFLKLVRDSFAKQLNGGRHAYVEGPWSGAHWSTKTWKTLPGHHCRLDQRRLGANFPIKGVDMPCQKPARLQSTNKEFIDHMGLRCGCRDEHVILRGKLAQQAQNYPAPMARRMAYLIAYQGMAADIDEIHSAEEVHKDIDAIEYTGIMQELMKRFNVSTIRAVKRARVSLGHPSNAALTNAMRHAGAPAEWIQCARLYKCEICLKRQRPRTVRVAVLPEAKRFNEVVSTDVYYVTWKTKERKIRAMMDEFTRYEVDYPISKETFKKEKKLFEKLWISWAGKPEAMRMDMGGSHTSKNLHSWMSKHDIKLDLIPKGAHHKLGLMERNHAVRREQLSKYHMQFPDDSLKTALRMTASQRNLLRNAHGFSPAMLALGTQPRVPGALSDEDFGLAEQSALVDPRSEVHEMMLRRVAASTAFIEANCSRAARAALLARSRPTRREYEIGEWVYIWRPEPSRGLEKRHWFGPALAVAAEAKPNEDDVMHTSVVWATHGRVIYRRTVEQLRPELPGEAREREGRRDDPDSPLSLIEKLRRALKRTKGTCMYRDLAEEGQTPQHDDNLDDMGDQPQAREPDAQEMDTEEPGEASGAAAAAAPEEAQPADLGGVEAVDRDSPRSPAADAGAAANGSASSHAAPEPSRPHVETMAKRSVEEAEKLDGVPLSKRARLTWAKLNPPDEHATLLEEVDDEMLLLEESTETVYMLAFKRKAPTIVEGKQTPEEKDQFYAAKLEALEVFNQDDGWEPINEEDVDPAACCPLRFLLKWKMKDGQKVANARVLYQGFKHRDVAEGQLDKEAPTFSRLGRHTVMLWTPLRKWRLFTAGVKSAFLQAEDVSVRGLKLHASPTKEMREMLSQQIGLQPGQLLEMIKPCFGDPRSPKLWHYRSDEVTKEIGFRNHWLEDCLLLPLRPAKVEDDPFDVCSFEDQTYVVDGLIGKHVDDFIGCGEGVNCEDDLHAMLDNSECFQARLGALNQKFTFGKWGFGPSLIFTGGEVEQSLSTYAVTLKFEKYLRAVKPITIEKHRRADPTSALTPKELTSFRTLNGQLQWPAAQGVMIAAATVSFRAAATGSATVQDLLDANKDLRFLKANADVGLYFGFDKAWGELRVGGYSDASWASRLDGSSQGGYAIFAGPDDDLRNGNPTPFVGLEWASKKLVRLCRSSLSAEAQAAALGVDSLMWVKIYLTLSLRPDFKPDQAMLYLGESPFITDAKCLYDASRSATAGLGITEKRTAIEVKMVNEQMEEIGAVWKLVNTQQQMADGLTKLSARQQMADVLRRGVHALRYDPNFVAGKKLTKRAMEQREKELDQAGDDLADEFEAKPKEKPKQRKRHFGASGARLAATLAASGASSAAGELMEYTPSGVELFNTPAPDDWSNLIMKLIMLGIVICLILLFGCGVCAGVWWMRLTSKTTRADYKVLEPETEPVPTRPTMAETTTTGTSTKPVKQKKTRNACCQAPTRYNLDLAQPRFQPLPEYAHGAFFG</sequence>
<evidence type="ECO:0000259" key="3">
    <source>
        <dbReference type="PROSITE" id="PS50994"/>
    </source>
</evidence>
<feature type="compositionally biased region" description="Polar residues" evidence="1">
    <location>
        <begin position="1267"/>
        <end position="1277"/>
    </location>
</feature>
<feature type="compositionally biased region" description="Basic residues" evidence="1">
    <location>
        <begin position="1232"/>
        <end position="1242"/>
    </location>
</feature>
<feature type="region of interest" description="Disordered" evidence="1">
    <location>
        <begin position="2210"/>
        <end position="2318"/>
    </location>
</feature>
<feature type="region of interest" description="Disordered" evidence="1">
    <location>
        <begin position="2958"/>
        <end position="2989"/>
    </location>
</feature>
<dbReference type="SUPFAM" id="SSF53098">
    <property type="entry name" value="Ribonuclease H-like"/>
    <property type="match status" value="1"/>
</dbReference>
<feature type="compositionally biased region" description="Low complexity" evidence="1">
    <location>
        <begin position="2276"/>
        <end position="2296"/>
    </location>
</feature>
<dbReference type="InterPro" id="IPR036691">
    <property type="entry name" value="Endo/exonu/phosph_ase_sf"/>
</dbReference>
<feature type="compositionally biased region" description="Basic and acidic residues" evidence="1">
    <location>
        <begin position="2299"/>
        <end position="2318"/>
    </location>
</feature>
<feature type="compositionally biased region" description="Basic and acidic residues" evidence="1">
    <location>
        <begin position="2168"/>
        <end position="2183"/>
    </location>
</feature>
<dbReference type="Gene3D" id="3.30.420.10">
    <property type="entry name" value="Ribonuclease H-like superfamily/Ribonuclease H"/>
    <property type="match status" value="1"/>
</dbReference>
<feature type="compositionally biased region" description="Basic and acidic residues" evidence="1">
    <location>
        <begin position="236"/>
        <end position="265"/>
    </location>
</feature>
<protein>
    <recommendedName>
        <fullName evidence="3">Integrase catalytic domain-containing protein</fullName>
    </recommendedName>
</protein>
<accession>A0ABN9UVV5</accession>
<feature type="region of interest" description="Disordered" evidence="1">
    <location>
        <begin position="2168"/>
        <end position="2189"/>
    </location>
</feature>
<feature type="compositionally biased region" description="Acidic residues" evidence="1">
    <location>
        <begin position="2236"/>
        <end position="2245"/>
    </location>
</feature>
<feature type="compositionally biased region" description="Low complexity" evidence="1">
    <location>
        <begin position="3082"/>
        <end position="3099"/>
    </location>
</feature>
<organism evidence="4 5">
    <name type="scientific">Prorocentrum cordatum</name>
    <dbReference type="NCBI Taxonomy" id="2364126"/>
    <lineage>
        <taxon>Eukaryota</taxon>
        <taxon>Sar</taxon>
        <taxon>Alveolata</taxon>
        <taxon>Dinophyceae</taxon>
        <taxon>Prorocentrales</taxon>
        <taxon>Prorocentraceae</taxon>
        <taxon>Prorocentrum</taxon>
    </lineage>
</organism>
<feature type="domain" description="Integrase catalytic" evidence="3">
    <location>
        <begin position="1876"/>
        <end position="2038"/>
    </location>
</feature>
<dbReference type="InterPro" id="IPR005135">
    <property type="entry name" value="Endo/exonuclease/phosphatase"/>
</dbReference>
<feature type="region of interest" description="Disordered" evidence="1">
    <location>
        <begin position="233"/>
        <end position="283"/>
    </location>
</feature>
<dbReference type="Gene3D" id="3.60.10.10">
    <property type="entry name" value="Endonuclease/exonuclease/phosphatase"/>
    <property type="match status" value="1"/>
</dbReference>
<feature type="compositionally biased region" description="Low complexity" evidence="1">
    <location>
        <begin position="2246"/>
        <end position="2262"/>
    </location>
</feature>
<reference evidence="4" key="1">
    <citation type="submission" date="2023-10" db="EMBL/GenBank/DDBJ databases">
        <authorList>
            <person name="Chen Y."/>
            <person name="Shah S."/>
            <person name="Dougan E. K."/>
            <person name="Thang M."/>
            <person name="Chan C."/>
        </authorList>
    </citation>
    <scope>NUCLEOTIDE SEQUENCE [LARGE SCALE GENOMIC DNA]</scope>
</reference>
<proteinExistence type="predicted"/>
<feature type="region of interest" description="Disordered" evidence="1">
    <location>
        <begin position="1211"/>
        <end position="1293"/>
    </location>
</feature>
<feature type="region of interest" description="Disordered" evidence="1">
    <location>
        <begin position="3078"/>
        <end position="3106"/>
    </location>
</feature>
<evidence type="ECO:0000256" key="1">
    <source>
        <dbReference type="SAM" id="MobiDB-lite"/>
    </source>
</evidence>
<feature type="compositionally biased region" description="Acidic residues" evidence="1">
    <location>
        <begin position="266"/>
        <end position="280"/>
    </location>
</feature>